<sequence>MQIALRYGLLALGMWLLGGCSSSPAPYQYEHNDTIALESIKSEGNVDDYYEYPALISMESDDAGAALPVERLSPPPVPDIVDHDYSSDIILREIPRPTVSASAYSGSIEGGNDISGIAHAYLSALYRGDGETAWRYAFVPYNPKQSWWDERTAKGALLMKAGSSEYFAAEKQGVRDIEITPQSIRQEGNDASINARIRYGNGSSSDLKLKMTNQGGKWLVPQE</sequence>
<accession>A0A381E9K7</accession>
<feature type="signal peptide" evidence="1">
    <location>
        <begin position="1"/>
        <end position="24"/>
    </location>
</feature>
<organism evidence="2 3">
    <name type="scientific">Cardiobacterium valvarum</name>
    <dbReference type="NCBI Taxonomy" id="194702"/>
    <lineage>
        <taxon>Bacteria</taxon>
        <taxon>Pseudomonadati</taxon>
        <taxon>Pseudomonadota</taxon>
        <taxon>Gammaproteobacteria</taxon>
        <taxon>Cardiobacteriales</taxon>
        <taxon>Cardiobacteriaceae</taxon>
        <taxon>Cardiobacterium</taxon>
    </lineage>
</organism>
<keyword evidence="1" id="KW-0732">Signal</keyword>
<evidence type="ECO:0000313" key="2">
    <source>
        <dbReference type="EMBL" id="SUX23548.1"/>
    </source>
</evidence>
<protein>
    <submittedName>
        <fullName evidence="2">Lumazine-binding domain</fullName>
    </submittedName>
</protein>
<dbReference type="AlphaFoldDB" id="A0A381E9K7"/>
<dbReference type="Gene3D" id="3.10.450.50">
    <property type="match status" value="1"/>
</dbReference>
<dbReference type="Proteomes" id="UP000254572">
    <property type="component" value="Unassembled WGS sequence"/>
</dbReference>
<keyword evidence="3" id="KW-1185">Reference proteome</keyword>
<dbReference type="OrthoDB" id="9924747at2"/>
<dbReference type="RefSeq" id="WP_115612802.1">
    <property type="nucleotide sequence ID" value="NZ_JBHLZC010000002.1"/>
</dbReference>
<reference evidence="2 3" key="1">
    <citation type="submission" date="2018-06" db="EMBL/GenBank/DDBJ databases">
        <authorList>
            <consortium name="Pathogen Informatics"/>
            <person name="Doyle S."/>
        </authorList>
    </citation>
    <scope>NUCLEOTIDE SEQUENCE [LARGE SCALE GENOMIC DNA]</scope>
    <source>
        <strain evidence="2 3">NCTC13294</strain>
    </source>
</reference>
<dbReference type="EMBL" id="UFUW01000001">
    <property type="protein sequence ID" value="SUX23548.1"/>
    <property type="molecule type" value="Genomic_DNA"/>
</dbReference>
<feature type="chain" id="PRO_5016955201" evidence="1">
    <location>
        <begin position="25"/>
        <end position="223"/>
    </location>
</feature>
<name>A0A381E9K7_9GAMM</name>
<proteinExistence type="predicted"/>
<evidence type="ECO:0000256" key="1">
    <source>
        <dbReference type="SAM" id="SignalP"/>
    </source>
</evidence>
<gene>
    <name evidence="2" type="ORF">NCTC13294_01550</name>
</gene>
<evidence type="ECO:0000313" key="3">
    <source>
        <dbReference type="Proteomes" id="UP000254572"/>
    </source>
</evidence>
<dbReference type="PROSITE" id="PS51257">
    <property type="entry name" value="PROKAR_LIPOPROTEIN"/>
    <property type="match status" value="1"/>
</dbReference>